<organism evidence="2 3">
    <name type="scientific">Prorocentrum cordatum</name>
    <dbReference type="NCBI Taxonomy" id="2364126"/>
    <lineage>
        <taxon>Eukaryota</taxon>
        <taxon>Sar</taxon>
        <taxon>Alveolata</taxon>
        <taxon>Dinophyceae</taxon>
        <taxon>Prorocentrales</taxon>
        <taxon>Prorocentraceae</taxon>
        <taxon>Prorocentrum</taxon>
    </lineage>
</organism>
<sequence length="152" mass="16511">MAEFKEAFSLFDQDGALAEHAYQIVEGSQQKVLTDLMFIPAVSSRHGQEDLWLESACRYQLFVCSLIGSIIDGFTAAFAGNALMHSCMPSMATGPYTFASLLVVTLIWVTTLGISQIVFNGKMLFLMRLAGPFPVACASFLVRRPASCNSVG</sequence>
<feature type="transmembrane region" description="Helical" evidence="1">
    <location>
        <begin position="59"/>
        <end position="84"/>
    </location>
</feature>
<accession>A0ABN9UF25</accession>
<dbReference type="EMBL" id="CAUYUJ010015793">
    <property type="protein sequence ID" value="CAK0858160.1"/>
    <property type="molecule type" value="Genomic_DNA"/>
</dbReference>
<name>A0ABN9UF25_9DINO</name>
<evidence type="ECO:0000313" key="2">
    <source>
        <dbReference type="EMBL" id="CAK0858160.1"/>
    </source>
</evidence>
<reference evidence="2" key="1">
    <citation type="submission" date="2023-10" db="EMBL/GenBank/DDBJ databases">
        <authorList>
            <person name="Chen Y."/>
            <person name="Shah S."/>
            <person name="Dougan E. K."/>
            <person name="Thang M."/>
            <person name="Chan C."/>
        </authorList>
    </citation>
    <scope>NUCLEOTIDE SEQUENCE [LARGE SCALE GENOMIC DNA]</scope>
</reference>
<dbReference type="Proteomes" id="UP001189429">
    <property type="component" value="Unassembled WGS sequence"/>
</dbReference>
<proteinExistence type="predicted"/>
<protein>
    <submittedName>
        <fullName evidence="2">Uncharacterized protein</fullName>
    </submittedName>
</protein>
<keyword evidence="3" id="KW-1185">Reference proteome</keyword>
<evidence type="ECO:0000313" key="3">
    <source>
        <dbReference type="Proteomes" id="UP001189429"/>
    </source>
</evidence>
<gene>
    <name evidence="2" type="ORF">PCOR1329_LOCUS48031</name>
</gene>
<feature type="transmembrane region" description="Helical" evidence="1">
    <location>
        <begin position="96"/>
        <end position="119"/>
    </location>
</feature>
<keyword evidence="1" id="KW-1133">Transmembrane helix</keyword>
<keyword evidence="1" id="KW-0472">Membrane</keyword>
<evidence type="ECO:0000256" key="1">
    <source>
        <dbReference type="SAM" id="Phobius"/>
    </source>
</evidence>
<comment type="caution">
    <text evidence="2">The sequence shown here is derived from an EMBL/GenBank/DDBJ whole genome shotgun (WGS) entry which is preliminary data.</text>
</comment>
<keyword evidence="1" id="KW-0812">Transmembrane</keyword>